<evidence type="ECO:0000313" key="3">
    <source>
        <dbReference type="EMBL" id="MBB5015411.1"/>
    </source>
</evidence>
<keyword evidence="1" id="KW-0732">Signal</keyword>
<evidence type="ECO:0000256" key="1">
    <source>
        <dbReference type="SAM" id="SignalP"/>
    </source>
</evidence>
<dbReference type="Proteomes" id="UP000519004">
    <property type="component" value="Unassembled WGS sequence"/>
</dbReference>
<proteinExistence type="predicted"/>
<feature type="chain" id="PRO_5030786778" description="PEGA domain-containing protein" evidence="1">
    <location>
        <begin position="20"/>
        <end position="137"/>
    </location>
</feature>
<comment type="caution">
    <text evidence="3">The sequence shown here is derived from an EMBL/GenBank/DDBJ whole genome shotgun (WGS) entry which is preliminary data.</text>
</comment>
<feature type="domain" description="PEGA" evidence="2">
    <location>
        <begin position="30"/>
        <end position="78"/>
    </location>
</feature>
<feature type="signal peptide" evidence="1">
    <location>
        <begin position="1"/>
        <end position="19"/>
    </location>
</feature>
<dbReference type="Pfam" id="PF08308">
    <property type="entry name" value="PEGA"/>
    <property type="match status" value="1"/>
</dbReference>
<protein>
    <recommendedName>
        <fullName evidence="2">PEGA domain-containing protein</fullName>
    </recommendedName>
</protein>
<evidence type="ECO:0000259" key="2">
    <source>
        <dbReference type="Pfam" id="PF08308"/>
    </source>
</evidence>
<sequence length="137" mass="14069">MKRIALAMSVAVLATSGCATVTRGTTESWTVNSDPIGAKVTLSSGETCITPCTLKKKRKESFMVTVEKEGYEPVQTQIVSQVAGAGAAGMAGNVLVGGIIGVGVDAASGATKELKPNPLELKLVPKAGYQSTQTMPK</sequence>
<organism evidence="3 4">
    <name type="scientific">Rehaibacterium terrae</name>
    <dbReference type="NCBI Taxonomy" id="1341696"/>
    <lineage>
        <taxon>Bacteria</taxon>
        <taxon>Pseudomonadati</taxon>
        <taxon>Pseudomonadota</taxon>
        <taxon>Gammaproteobacteria</taxon>
        <taxon>Lysobacterales</taxon>
        <taxon>Lysobacteraceae</taxon>
        <taxon>Rehaibacterium</taxon>
    </lineage>
</organism>
<dbReference type="InterPro" id="IPR013229">
    <property type="entry name" value="PEGA"/>
</dbReference>
<keyword evidence="4" id="KW-1185">Reference proteome</keyword>
<evidence type="ECO:0000313" key="4">
    <source>
        <dbReference type="Proteomes" id="UP000519004"/>
    </source>
</evidence>
<dbReference type="RefSeq" id="WP_183948103.1">
    <property type="nucleotide sequence ID" value="NZ_JACHHX010000007.1"/>
</dbReference>
<dbReference type="EMBL" id="JACHHX010000007">
    <property type="protein sequence ID" value="MBB5015411.1"/>
    <property type="molecule type" value="Genomic_DNA"/>
</dbReference>
<gene>
    <name evidence="3" type="ORF">HNQ58_001309</name>
</gene>
<reference evidence="3 4" key="1">
    <citation type="submission" date="2020-08" db="EMBL/GenBank/DDBJ databases">
        <title>Genomic Encyclopedia of Type Strains, Phase IV (KMG-IV): sequencing the most valuable type-strain genomes for metagenomic binning, comparative biology and taxonomic classification.</title>
        <authorList>
            <person name="Goeker M."/>
        </authorList>
    </citation>
    <scope>NUCLEOTIDE SEQUENCE [LARGE SCALE GENOMIC DNA]</scope>
    <source>
        <strain evidence="3 4">DSM 25897</strain>
    </source>
</reference>
<name>A0A7W7XZP7_9GAMM</name>
<dbReference type="PROSITE" id="PS51257">
    <property type="entry name" value="PROKAR_LIPOPROTEIN"/>
    <property type="match status" value="1"/>
</dbReference>
<dbReference type="AlphaFoldDB" id="A0A7W7XZP7"/>
<accession>A0A7W7XZP7</accession>